<comment type="caution">
    <text evidence="6">The sequence shown here is derived from an EMBL/GenBank/DDBJ whole genome shotgun (WGS) entry which is preliminary data.</text>
</comment>
<feature type="transmembrane region" description="Helical" evidence="5">
    <location>
        <begin position="233"/>
        <end position="250"/>
    </location>
</feature>
<dbReference type="InterPro" id="IPR028143">
    <property type="entry name" value="Get2/sif1"/>
</dbReference>
<evidence type="ECO:0000256" key="3">
    <source>
        <dbReference type="ARBA" id="ARBA00023136"/>
    </source>
</evidence>
<feature type="compositionally biased region" description="Acidic residues" evidence="4">
    <location>
        <begin position="88"/>
        <end position="97"/>
    </location>
</feature>
<feature type="compositionally biased region" description="Low complexity" evidence="4">
    <location>
        <begin position="118"/>
        <end position="132"/>
    </location>
</feature>
<reference evidence="6" key="1">
    <citation type="journal article" date="2023" name="BMC Genomics">
        <title>Chromosome-level genome assemblies of Cutaneotrichosporon spp. (Trichosporonales, Basidiomycota) reveal imbalanced evolution between nucleotide sequences and chromosome synteny.</title>
        <authorList>
            <person name="Kobayashi Y."/>
            <person name="Kayamori A."/>
            <person name="Aoki K."/>
            <person name="Shiwa Y."/>
            <person name="Matsutani M."/>
            <person name="Fujita N."/>
            <person name="Sugita T."/>
            <person name="Iwasaki W."/>
            <person name="Tanaka N."/>
            <person name="Takashima M."/>
        </authorList>
    </citation>
    <scope>NUCLEOTIDE SEQUENCE</scope>
    <source>
        <strain evidence="6">HIS016</strain>
    </source>
</reference>
<keyword evidence="1 5" id="KW-0812">Transmembrane</keyword>
<evidence type="ECO:0000256" key="1">
    <source>
        <dbReference type="ARBA" id="ARBA00022692"/>
    </source>
</evidence>
<dbReference type="PANTHER" id="PTHR28263:SF1">
    <property type="entry name" value="GOLGI TO ER TRAFFIC PROTEIN 2"/>
    <property type="match status" value="1"/>
</dbReference>
<feature type="transmembrane region" description="Helical" evidence="5">
    <location>
        <begin position="348"/>
        <end position="367"/>
    </location>
</feature>
<evidence type="ECO:0008006" key="8">
    <source>
        <dbReference type="Google" id="ProtNLM"/>
    </source>
</evidence>
<feature type="compositionally biased region" description="Basic and acidic residues" evidence="4">
    <location>
        <begin position="98"/>
        <end position="109"/>
    </location>
</feature>
<feature type="transmembrane region" description="Helical" evidence="5">
    <location>
        <begin position="290"/>
        <end position="309"/>
    </location>
</feature>
<name>A0AAD3TX76_9TREE</name>
<feature type="region of interest" description="Disordered" evidence="4">
    <location>
        <begin position="34"/>
        <end position="226"/>
    </location>
</feature>
<organism evidence="6 7">
    <name type="scientific">Cutaneotrichosporon spelunceum</name>
    <dbReference type="NCBI Taxonomy" id="1672016"/>
    <lineage>
        <taxon>Eukaryota</taxon>
        <taxon>Fungi</taxon>
        <taxon>Dikarya</taxon>
        <taxon>Basidiomycota</taxon>
        <taxon>Agaricomycotina</taxon>
        <taxon>Tremellomycetes</taxon>
        <taxon>Trichosporonales</taxon>
        <taxon>Trichosporonaceae</taxon>
        <taxon>Cutaneotrichosporon</taxon>
    </lineage>
</organism>
<keyword evidence="2 5" id="KW-1133">Transmembrane helix</keyword>
<accession>A0AAD3TX76</accession>
<sequence length="368" mass="38391">MSEQTEAQRRAAARKAKILARGNAGLARLAQTARGEEADKLYGDDVRAASSSSPVSASSPSETPAGKGEQTHAPAQPQAQVQMPSTIEEPDATPGEDTETKGSSLDRKPGWANQMPSRTATPGTRAAAADPTNLPGMGPGEMPDFNTFMQQMMSSMGGADGQGFPALGGLDGQDGSDPFGGQDPFAALMQQMGGAGGDGTNPFAGLQGMQGMQAGSGSSSAGPPSKAERRLPLVHALAVVAFTLFVVVWWEPKMNSVRAGGVTEDWSARWKGLSSRSGGYTAKSFGHLPVFYAFVTLELMLLAYQVVVVKPKARLHPLLSGVLPMLPKNVQRLVVTGSKYLGVIGQTYTDVCLFIFGLGCAVVIAGYL</sequence>
<dbReference type="EMBL" id="BTCM01000005">
    <property type="protein sequence ID" value="GMK58398.1"/>
    <property type="molecule type" value="Genomic_DNA"/>
</dbReference>
<evidence type="ECO:0000256" key="5">
    <source>
        <dbReference type="SAM" id="Phobius"/>
    </source>
</evidence>
<feature type="compositionally biased region" description="Basic and acidic residues" evidence="4">
    <location>
        <begin position="34"/>
        <end position="47"/>
    </location>
</feature>
<evidence type="ECO:0000256" key="2">
    <source>
        <dbReference type="ARBA" id="ARBA00022989"/>
    </source>
</evidence>
<feature type="compositionally biased region" description="Low complexity" evidence="4">
    <location>
        <begin position="73"/>
        <end position="84"/>
    </location>
</feature>
<keyword evidence="7" id="KW-1185">Reference proteome</keyword>
<proteinExistence type="predicted"/>
<evidence type="ECO:0000313" key="6">
    <source>
        <dbReference type="EMBL" id="GMK58398.1"/>
    </source>
</evidence>
<feature type="compositionally biased region" description="Low complexity" evidence="4">
    <location>
        <begin position="209"/>
        <end position="225"/>
    </location>
</feature>
<protein>
    <recommendedName>
        <fullName evidence="8">GET complex, subunit GET2</fullName>
    </recommendedName>
</protein>
<evidence type="ECO:0000313" key="7">
    <source>
        <dbReference type="Proteomes" id="UP001222932"/>
    </source>
</evidence>
<evidence type="ECO:0000256" key="4">
    <source>
        <dbReference type="SAM" id="MobiDB-lite"/>
    </source>
</evidence>
<dbReference type="Pfam" id="PF08690">
    <property type="entry name" value="GET2"/>
    <property type="match status" value="1"/>
</dbReference>
<feature type="compositionally biased region" description="Low complexity" evidence="4">
    <location>
        <begin position="48"/>
        <end position="61"/>
    </location>
</feature>
<dbReference type="AlphaFoldDB" id="A0AAD3TX76"/>
<dbReference type="Proteomes" id="UP001222932">
    <property type="component" value="Unassembled WGS sequence"/>
</dbReference>
<keyword evidence="3 5" id="KW-0472">Membrane</keyword>
<dbReference type="GO" id="GO:0006890">
    <property type="term" value="P:retrograde vesicle-mediated transport, Golgi to endoplasmic reticulum"/>
    <property type="evidence" value="ECO:0007669"/>
    <property type="project" value="TreeGrafter"/>
</dbReference>
<gene>
    <name evidence="6" type="ORF">CspeluHIS016_0504300</name>
</gene>
<dbReference type="PANTHER" id="PTHR28263">
    <property type="entry name" value="GOLGI TO ER TRAFFIC PROTEIN 2"/>
    <property type="match status" value="1"/>
</dbReference>
<reference evidence="6" key="2">
    <citation type="submission" date="2023-06" db="EMBL/GenBank/DDBJ databases">
        <authorList>
            <person name="Kobayashi Y."/>
            <person name="Kayamori A."/>
            <person name="Aoki K."/>
            <person name="Shiwa Y."/>
            <person name="Fujita N."/>
            <person name="Sugita T."/>
            <person name="Iwasaki W."/>
            <person name="Tanaka N."/>
            <person name="Takashima M."/>
        </authorList>
    </citation>
    <scope>NUCLEOTIDE SEQUENCE</scope>
    <source>
        <strain evidence="6">HIS016</strain>
    </source>
</reference>